<evidence type="ECO:0000259" key="9">
    <source>
        <dbReference type="PROSITE" id="PS51831"/>
    </source>
</evidence>
<dbReference type="InterPro" id="IPR002912">
    <property type="entry name" value="ACT_dom"/>
</dbReference>
<dbReference type="Gene3D" id="3.30.70.260">
    <property type="match status" value="1"/>
</dbReference>
<feature type="region of interest" description="Uridylyl-removing" evidence="7">
    <location>
        <begin position="377"/>
        <end position="735"/>
    </location>
</feature>
<feature type="region of interest" description="Uridylyltransferase" evidence="7">
    <location>
        <begin position="1"/>
        <end position="376"/>
    </location>
</feature>
<comment type="function">
    <text evidence="7">Modifies, by uridylylation and deuridylylation, the PII regulatory proteins (GlnB and homologs), in response to the nitrogen status of the cell that GlnD senses through the glutamine level. Under low glutamine levels, catalyzes the conversion of the PII proteins and UTP to PII-UMP and PPi, while under higher glutamine levels, GlnD hydrolyzes PII-UMP to PII and UMP (deuridylylation). Thus, controls uridylylation state and activity of the PII proteins, and plays an important role in the regulation of nitrogen metabolism.</text>
</comment>
<dbReference type="SUPFAM" id="SSF81593">
    <property type="entry name" value="Nucleotidyltransferase substrate binding subunit/domain"/>
    <property type="match status" value="1"/>
</dbReference>
<organism evidence="10 11">
    <name type="scientific">Bartonella apis</name>
    <dbReference type="NCBI Taxonomy" id="1686310"/>
    <lineage>
        <taxon>Bacteria</taxon>
        <taxon>Pseudomonadati</taxon>
        <taxon>Pseudomonadota</taxon>
        <taxon>Alphaproteobacteria</taxon>
        <taxon>Hyphomicrobiales</taxon>
        <taxon>Bartonellaceae</taxon>
        <taxon>Bartonella</taxon>
    </lineage>
</organism>
<keyword evidence="5 7" id="KW-0460">Magnesium</keyword>
<dbReference type="Pfam" id="PF01966">
    <property type="entry name" value="HD"/>
    <property type="match status" value="1"/>
</dbReference>
<comment type="catalytic activity">
    <reaction evidence="7">
        <text>[protein-PII]-uridylyl-L-tyrosine + H2O = [protein-PII]-L-tyrosine + UMP + H(+)</text>
        <dbReference type="Rhea" id="RHEA:48600"/>
        <dbReference type="Rhea" id="RHEA-COMP:12147"/>
        <dbReference type="Rhea" id="RHEA-COMP:12148"/>
        <dbReference type="ChEBI" id="CHEBI:15377"/>
        <dbReference type="ChEBI" id="CHEBI:15378"/>
        <dbReference type="ChEBI" id="CHEBI:46858"/>
        <dbReference type="ChEBI" id="CHEBI:57865"/>
        <dbReference type="ChEBI" id="CHEBI:90602"/>
    </reaction>
</comment>
<dbReference type="NCBIfam" id="NF003467">
    <property type="entry name" value="PRK05092.1"/>
    <property type="match status" value="1"/>
</dbReference>
<keyword evidence="3" id="KW-0677">Repeat</keyword>
<dbReference type="SUPFAM" id="SSF81891">
    <property type="entry name" value="Poly A polymerase C-terminal region-like"/>
    <property type="match status" value="1"/>
</dbReference>
<evidence type="ECO:0000313" key="10">
    <source>
        <dbReference type="EMBL" id="OLY43462.1"/>
    </source>
</evidence>
<dbReference type="Pfam" id="PF08335">
    <property type="entry name" value="GlnD_UR_UTase"/>
    <property type="match status" value="1"/>
</dbReference>
<dbReference type="InterPro" id="IPR006674">
    <property type="entry name" value="HD_domain"/>
</dbReference>
<comment type="cofactor">
    <cofactor evidence="7">
        <name>Mg(2+)</name>
        <dbReference type="ChEBI" id="CHEBI:18420"/>
    </cofactor>
</comment>
<comment type="catalytic activity">
    <reaction evidence="7">
        <text>[protein-PII]-L-tyrosine + UTP = [protein-PII]-uridylyl-L-tyrosine + diphosphate</text>
        <dbReference type="Rhea" id="RHEA:13673"/>
        <dbReference type="Rhea" id="RHEA-COMP:12147"/>
        <dbReference type="Rhea" id="RHEA-COMP:12148"/>
        <dbReference type="ChEBI" id="CHEBI:33019"/>
        <dbReference type="ChEBI" id="CHEBI:46398"/>
        <dbReference type="ChEBI" id="CHEBI:46858"/>
        <dbReference type="ChEBI" id="CHEBI:90602"/>
        <dbReference type="EC" id="2.7.7.59"/>
    </reaction>
</comment>
<evidence type="ECO:0000259" key="8">
    <source>
        <dbReference type="PROSITE" id="PS51671"/>
    </source>
</evidence>
<evidence type="ECO:0000313" key="11">
    <source>
        <dbReference type="Proteomes" id="UP000187344"/>
    </source>
</evidence>
<dbReference type="SUPFAM" id="SSF81301">
    <property type="entry name" value="Nucleotidyltransferase"/>
    <property type="match status" value="1"/>
</dbReference>
<keyword evidence="11" id="KW-1185">Reference proteome</keyword>
<dbReference type="InterPro" id="IPR043519">
    <property type="entry name" value="NT_sf"/>
</dbReference>
<dbReference type="NCBIfam" id="TIGR01693">
    <property type="entry name" value="UTase_glnD"/>
    <property type="match status" value="1"/>
</dbReference>
<evidence type="ECO:0000256" key="5">
    <source>
        <dbReference type="ARBA" id="ARBA00022842"/>
    </source>
</evidence>
<keyword evidence="6 7" id="KW-0511">Multifunctional enzyme</keyword>
<accession>A0A1R0F994</accession>
<dbReference type="HAMAP" id="MF_00277">
    <property type="entry name" value="PII_uridylyl_transf"/>
    <property type="match status" value="1"/>
</dbReference>
<feature type="domain" description="ACT" evidence="8">
    <location>
        <begin position="736"/>
        <end position="818"/>
    </location>
</feature>
<sequence>MGASQKNLVLIEEKDLRQKMEELIKNEEGADIGLKIKPKIVSLLKNIIADGQKEAEIILQQNGKGRQCARRLSLLIDTVITTLYNFVTERIYPLPNPSSGERIALVAVGGYGRGTLAPHSDIDLHFLLPWKQTPWGEQVMEYILYMLWDVGLKVGHATRNIDDSIRMAKEDMTARTALLEARFLIGNRGLFDELMRRYEDQVVKGTSPAFIRAKLLERDLRHKKAGETRYLVEPNVKESKGGQRDLQTLLWIAKYHYRITSTDKLVTLGVLSKSELRVFKKADDFLWAVRCHMHFLTGKAQERLSFDIQRDIAHRLGYTAHPGMEDVERFMKHYFLVAKQVGDLTRIVSAALEEEYAKPVPGLNRVFLTFSRRKKKIADYPGFVVDTQRINIDDDDVFVRDPVNLIRLFYLSDIHGLECHPHAVQEASRSLKLITQKVREDKEANRLFIDILTSPRNPSLILRRMNESGVLGKFIPDFGKIVAMMQFNMYHHYTVDEHLLRCIACLSEIDHGEVYQDHPLASAIVPTFKKERTILFVALFLHDIAKGRPEDHSIAGAKIARKLCPRFGLSRGDTELVAWLIKEHLTMSMVAQSRDLNDRKTIEDFANIVQTTDRLKLLLVLTICDIKAVGPGVWNGWKGQLLRTLYHETEIVLTGGFSQVPRTDRINASKERLHDALENWSEDEKQHYIGLQYPNYWLTVSPEDQIRQANFIRDADKRKAPLATMSDPHRFDGVTELTILAPDHPRVLSIVTGACAAAGGNIVDAQIFTTTDGRALDIILISREFKLDDDETRRANRVGKMIEDALTGTIRLPEVIAQRAKPRRAAKAFDVTPSVEINNTLSDKFSVIEIEGLDRPGLLFEITKTLSDLSLDIASAHITTFGEKVIDNFYVNDLFRHKIINPQKQATIRRKLLALIAAEQMENIKRP</sequence>
<dbReference type="InterPro" id="IPR010043">
    <property type="entry name" value="UTase/UR"/>
</dbReference>
<name>A0A1R0F994_9HYPH</name>
<dbReference type="InterPro" id="IPR002934">
    <property type="entry name" value="Polymerase_NTP_transf_dom"/>
</dbReference>
<dbReference type="EC" id="2.7.7.59" evidence="7"/>
<comment type="similarity">
    <text evidence="7">Belongs to the GlnD family.</text>
</comment>
<dbReference type="PIRSF" id="PIRSF006288">
    <property type="entry name" value="PII_uridyltransf"/>
    <property type="match status" value="1"/>
</dbReference>
<dbReference type="GO" id="GO:0006808">
    <property type="term" value="P:regulation of nitrogen utilization"/>
    <property type="evidence" value="ECO:0007669"/>
    <property type="project" value="UniProtKB-UniRule"/>
</dbReference>
<dbReference type="GO" id="GO:0008081">
    <property type="term" value="F:phosphoric diester hydrolase activity"/>
    <property type="evidence" value="ECO:0007669"/>
    <property type="project" value="UniProtKB-UniRule"/>
</dbReference>
<dbReference type="PANTHER" id="PTHR47320">
    <property type="entry name" value="BIFUNCTIONAL URIDYLYLTRANSFERASE/URIDYLYL-REMOVING ENZYME"/>
    <property type="match status" value="1"/>
</dbReference>
<dbReference type="InterPro" id="IPR003607">
    <property type="entry name" value="HD/PDEase_dom"/>
</dbReference>
<dbReference type="Proteomes" id="UP000187344">
    <property type="component" value="Unassembled WGS sequence"/>
</dbReference>
<dbReference type="EMBL" id="LXYT01000002">
    <property type="protein sequence ID" value="OLY43462.1"/>
    <property type="molecule type" value="Genomic_DNA"/>
</dbReference>
<evidence type="ECO:0000256" key="6">
    <source>
        <dbReference type="ARBA" id="ARBA00023268"/>
    </source>
</evidence>
<dbReference type="PROSITE" id="PS51831">
    <property type="entry name" value="HD"/>
    <property type="match status" value="1"/>
</dbReference>
<dbReference type="PANTHER" id="PTHR47320:SF1">
    <property type="entry name" value="BIFUNCTIONAL URIDYLYLTRANSFERASE_URIDYLYL-REMOVING ENZYME"/>
    <property type="match status" value="1"/>
</dbReference>
<reference evidence="10 11" key="1">
    <citation type="submission" date="2016-12" db="EMBL/GenBank/DDBJ databases">
        <title>Comparative genomics of Bartonella apis.</title>
        <authorList>
            <person name="Engel P."/>
        </authorList>
    </citation>
    <scope>NUCLEOTIDE SEQUENCE [LARGE SCALE GENOMIC DNA]</scope>
    <source>
        <strain evidence="10 11">PEB0149</strain>
    </source>
</reference>
<evidence type="ECO:0000256" key="4">
    <source>
        <dbReference type="ARBA" id="ARBA00022801"/>
    </source>
</evidence>
<dbReference type="RefSeq" id="WP_075870313.1">
    <property type="nucleotide sequence ID" value="NZ_CALYQA010000001.1"/>
</dbReference>
<dbReference type="Pfam" id="PF24931">
    <property type="entry name" value="ACT_ACR9_3rd"/>
    <property type="match status" value="1"/>
</dbReference>
<dbReference type="EC" id="3.1.4.-" evidence="7"/>
<dbReference type="Gene3D" id="1.10.3090.10">
    <property type="entry name" value="cca-adding enzyme, domain 2"/>
    <property type="match status" value="1"/>
</dbReference>
<dbReference type="CDD" id="cd04900">
    <property type="entry name" value="ACT_UUR-like_1"/>
    <property type="match status" value="1"/>
</dbReference>
<keyword evidence="4 7" id="KW-0378">Hydrolase</keyword>
<evidence type="ECO:0000256" key="3">
    <source>
        <dbReference type="ARBA" id="ARBA00022737"/>
    </source>
</evidence>
<evidence type="ECO:0000256" key="7">
    <source>
        <dbReference type="HAMAP-Rule" id="MF_00277"/>
    </source>
</evidence>
<dbReference type="Pfam" id="PF01909">
    <property type="entry name" value="NTP_transf_2"/>
    <property type="match status" value="1"/>
</dbReference>
<dbReference type="OrthoDB" id="9758038at2"/>
<dbReference type="Gene3D" id="3.30.460.10">
    <property type="entry name" value="Beta Polymerase, domain 2"/>
    <property type="match status" value="1"/>
</dbReference>
<comment type="domain">
    <text evidence="7">Has four distinct domains: an N-terminal nucleotidyltransferase (NT) domain responsible for UTase activity, a central HD domain that encodes UR activity, and two C-terminal ACT domains that seem to have a role in glutamine sensing.</text>
</comment>
<gene>
    <name evidence="7" type="primary">glnD</name>
    <name evidence="10" type="ORF">PEB0149_008890</name>
</gene>
<dbReference type="CDD" id="cd04899">
    <property type="entry name" value="ACT_ACR-UUR-like_2"/>
    <property type="match status" value="1"/>
</dbReference>
<dbReference type="CDD" id="cd05401">
    <property type="entry name" value="NT_GlnE_GlnD_like"/>
    <property type="match status" value="1"/>
</dbReference>
<proteinExistence type="inferred from homology"/>
<keyword evidence="1 7" id="KW-0808">Transferase</keyword>
<dbReference type="Pfam" id="PF01842">
    <property type="entry name" value="ACT"/>
    <property type="match status" value="1"/>
</dbReference>
<dbReference type="AlphaFoldDB" id="A0A1R0F994"/>
<keyword evidence="2 7" id="KW-0548">Nucleotidyltransferase</keyword>
<feature type="domain" description="HD" evidence="9">
    <location>
        <begin position="495"/>
        <end position="618"/>
    </location>
</feature>
<dbReference type="PROSITE" id="PS51671">
    <property type="entry name" value="ACT"/>
    <property type="match status" value="2"/>
</dbReference>
<dbReference type="SUPFAM" id="SSF55021">
    <property type="entry name" value="ACT-like"/>
    <property type="match status" value="2"/>
</dbReference>
<evidence type="ECO:0000256" key="2">
    <source>
        <dbReference type="ARBA" id="ARBA00022695"/>
    </source>
</evidence>
<protein>
    <recommendedName>
        <fullName evidence="7">Bifunctional uridylyltransferase/uridylyl-removing enzyme</fullName>
        <shortName evidence="7">UTase/UR</shortName>
    </recommendedName>
    <alternativeName>
        <fullName evidence="7">Bifunctional [protein-PII] modification enzyme</fullName>
    </alternativeName>
    <alternativeName>
        <fullName evidence="7">Bifunctional nitrogen sensor protein</fullName>
    </alternativeName>
    <domain>
        <recommendedName>
            <fullName evidence="7">[Protein-PII] uridylyltransferase</fullName>
            <shortName evidence="7">PII uridylyltransferase</shortName>
            <shortName evidence="7">UTase</shortName>
            <ecNumber evidence="7">2.7.7.59</ecNumber>
        </recommendedName>
    </domain>
    <domain>
        <recommendedName>
            <fullName evidence="7">[Protein-PII]-UMP uridylyl-removing enzyme</fullName>
            <shortName evidence="7">UR</shortName>
            <ecNumber evidence="7">3.1.4.-</ecNumber>
        </recommendedName>
    </domain>
</protein>
<dbReference type="GO" id="GO:0008773">
    <property type="term" value="F:[protein-PII] uridylyltransferase activity"/>
    <property type="evidence" value="ECO:0007669"/>
    <property type="project" value="UniProtKB-UniRule"/>
</dbReference>
<comment type="activity regulation">
    <text evidence="7">Uridylyltransferase (UTase) activity is inhibited by glutamine, while glutamine activates uridylyl-removing (UR) activity.</text>
</comment>
<dbReference type="InterPro" id="IPR013546">
    <property type="entry name" value="PII_UdlTrfase/GS_AdlTrfase"/>
</dbReference>
<dbReference type="InterPro" id="IPR045865">
    <property type="entry name" value="ACT-like_dom_sf"/>
</dbReference>
<dbReference type="SMART" id="SM00471">
    <property type="entry name" value="HDc"/>
    <property type="match status" value="1"/>
</dbReference>
<comment type="caution">
    <text evidence="10">The sequence shown here is derived from an EMBL/GenBank/DDBJ whole genome shotgun (WGS) entry which is preliminary data.</text>
</comment>
<feature type="domain" description="ACT" evidence="8">
    <location>
        <begin position="847"/>
        <end position="926"/>
    </location>
</feature>
<evidence type="ECO:0000256" key="1">
    <source>
        <dbReference type="ARBA" id="ARBA00022679"/>
    </source>
</evidence>